<dbReference type="RefSeq" id="WP_055206669.1">
    <property type="nucleotide sequence ID" value="NZ_CZBO01000001.1"/>
</dbReference>
<protein>
    <submittedName>
        <fullName evidence="2">Phage minor structural protein</fullName>
    </submittedName>
</protein>
<reference evidence="2 3" key="1">
    <citation type="submission" date="2015-09" db="EMBL/GenBank/DDBJ databases">
        <authorList>
            <consortium name="Pathogen Informatics"/>
        </authorList>
    </citation>
    <scope>NUCLEOTIDE SEQUENCE [LARGE SCALE GENOMIC DNA]</scope>
    <source>
        <strain evidence="2 3">2789STDY5834956</strain>
    </source>
</reference>
<accession>A0A174QTH1</accession>
<organism evidence="2 3">
    <name type="scientific">Clostridium baratii</name>
    <dbReference type="NCBI Taxonomy" id="1561"/>
    <lineage>
        <taxon>Bacteria</taxon>
        <taxon>Bacillati</taxon>
        <taxon>Bacillota</taxon>
        <taxon>Clostridia</taxon>
        <taxon>Eubacteriales</taxon>
        <taxon>Clostridiaceae</taxon>
        <taxon>Clostridium</taxon>
    </lineage>
</organism>
<dbReference type="Proteomes" id="UP000095563">
    <property type="component" value="Unassembled WGS sequence"/>
</dbReference>
<dbReference type="EMBL" id="CZBO01000001">
    <property type="protein sequence ID" value="CUP74198.1"/>
    <property type="molecule type" value="Genomic_DNA"/>
</dbReference>
<evidence type="ECO:0000313" key="3">
    <source>
        <dbReference type="Proteomes" id="UP000095563"/>
    </source>
</evidence>
<sequence length="748" mass="84835">MAKTIKIAIFNKKATKDQVLFSNGDALDNICIMCSIDENIVTGEYTLDATFLIDEESKLHDLIEEEAILKVKVDYGYEIFRIRRVDKDTRDMQVVASQITITETLSLQLEDVRPENQNGLSALQWMLDKSKGVKEITLFSDIETINTAYYEDMNMYKAIHDCDQSFLNRWGGEILRRGYTLNINKRIGQDRGFTVMHGKNLTGFELSSNIDSVVTRIKPKGFNGITIDGYVNSGLIDKYARVHTATIKYDDIKVKDESNSEGFDTLEQAQEELIKRAKEEFTKKHIDEIFAEYRVNFAHLEKTEEYKNYAVLERVYLGDSIKVKVKKLDIDITVRAIRRIYDVLRQAVEEIELSNEDISEKRKEAPPTIGELVNRIENVDENSKNFLQEAKDHATNLIKNGLKDSCVIVKENEILIMDTKDINTATKVWRWNINGLGYSSTGYYGEYGTAITMDGQIVANFITTGLLTANVIRAGVIRSKNDNLSIDLDNGIVNFTKGFIRGLNSSWDLSSGVLKSIGKSWNGLPSELIITNGGLTSNDILEIISKGGSMYISSANKNSGSSLWIGLDDNNTGVSNNLVFTRQQAAFNKKVYASYDVQVIGNLKVNGSKNCIQKTKEYGDVPFYANEDINSLLTKTPVDEVYETKLYETGKYKCIVKISEMIRECINTDIPYNVWLSKLGEGDIWINNTYNGYFVVESNRPVKFKYKIEGRRKGFENMNEQLVFDKLYKTEIKEGSDNYNGTKFSKCS</sequence>
<dbReference type="InterPro" id="IPR007119">
    <property type="entry name" value="Phage_tail_spike_N"/>
</dbReference>
<evidence type="ECO:0000313" key="2">
    <source>
        <dbReference type="EMBL" id="CUP74198.1"/>
    </source>
</evidence>
<proteinExistence type="predicted"/>
<dbReference type="Pfam" id="PF06605">
    <property type="entry name" value="Prophage_tail"/>
    <property type="match status" value="1"/>
</dbReference>
<name>A0A174QTH1_9CLOT</name>
<evidence type="ECO:0000259" key="1">
    <source>
        <dbReference type="Pfam" id="PF06605"/>
    </source>
</evidence>
<dbReference type="AlphaFoldDB" id="A0A174QTH1"/>
<dbReference type="InterPro" id="IPR010572">
    <property type="entry name" value="Tail_dom"/>
</dbReference>
<feature type="domain" description="Tail spike" evidence="1">
    <location>
        <begin position="109"/>
        <end position="356"/>
    </location>
</feature>
<gene>
    <name evidence="2" type="ORF">ERS852568_00623</name>
</gene>
<dbReference type="NCBIfam" id="TIGR01665">
    <property type="entry name" value="put_anti_recept"/>
    <property type="match status" value="1"/>
</dbReference>